<dbReference type="Proteomes" id="UP000184278">
    <property type="component" value="Unassembled WGS sequence"/>
</dbReference>
<dbReference type="STRING" id="1121131.SAMN02745229_00740"/>
<protein>
    <submittedName>
        <fullName evidence="1">Uncharacterized protein</fullName>
    </submittedName>
</protein>
<sequence>MRAKRDAGENVHSSEYKKHKKDVLRIITELVVQRPHSLPETVYDDISRFIELLNTDPFDVNTLINYGVTTEEVAQRLRETFLLK</sequence>
<dbReference type="AlphaFoldDB" id="A0A1M5U6W4"/>
<name>A0A1M5U6W4_BUTFI</name>
<keyword evidence="2" id="KW-1185">Reference proteome</keyword>
<accession>A0A1M5U6W4</accession>
<organism evidence="1 2">
    <name type="scientific">Butyrivibrio fibrisolvens DSM 3071</name>
    <dbReference type="NCBI Taxonomy" id="1121131"/>
    <lineage>
        <taxon>Bacteria</taxon>
        <taxon>Bacillati</taxon>
        <taxon>Bacillota</taxon>
        <taxon>Clostridia</taxon>
        <taxon>Lachnospirales</taxon>
        <taxon>Lachnospiraceae</taxon>
        <taxon>Butyrivibrio</taxon>
    </lineage>
</organism>
<reference evidence="2" key="1">
    <citation type="submission" date="2016-11" db="EMBL/GenBank/DDBJ databases">
        <authorList>
            <person name="Varghese N."/>
            <person name="Submissions S."/>
        </authorList>
    </citation>
    <scope>NUCLEOTIDE SEQUENCE [LARGE SCALE GENOMIC DNA]</scope>
    <source>
        <strain evidence="2">DSM 3071</strain>
    </source>
</reference>
<evidence type="ECO:0000313" key="2">
    <source>
        <dbReference type="Proteomes" id="UP000184278"/>
    </source>
</evidence>
<gene>
    <name evidence="1" type="ORF">SAMN02745229_00740</name>
</gene>
<dbReference type="EMBL" id="FQXK01000005">
    <property type="protein sequence ID" value="SHH58795.1"/>
    <property type="molecule type" value="Genomic_DNA"/>
</dbReference>
<proteinExistence type="predicted"/>
<evidence type="ECO:0000313" key="1">
    <source>
        <dbReference type="EMBL" id="SHH58795.1"/>
    </source>
</evidence>